<proteinExistence type="predicted"/>
<keyword evidence="2" id="KW-1185">Reference proteome</keyword>
<dbReference type="OrthoDB" id="5363652at2"/>
<evidence type="ECO:0000313" key="1">
    <source>
        <dbReference type="EMBL" id="QCB28924.1"/>
    </source>
</evidence>
<dbReference type="InterPro" id="IPR011664">
    <property type="entry name" value="Abi_system_AbiD/AbiF-like"/>
</dbReference>
<dbReference type="Pfam" id="PF07751">
    <property type="entry name" value="Abi_2"/>
    <property type="match status" value="1"/>
</dbReference>
<gene>
    <name evidence="1" type="ORF">CENDO_08260</name>
</gene>
<dbReference type="AlphaFoldDB" id="A0A4P7QJ26"/>
<dbReference type="Proteomes" id="UP000296352">
    <property type="component" value="Chromosome"/>
</dbReference>
<sequence length="323" mass="38064">MKKIKNPTTVDEQIALLRTRGMEVNEPLARQWLSSVSYYRLSGYWYSYRMLPEPEDPKEPQRADNFVPGTTFEEVVSLYEFDRKMRTLIHDGIDRIEVALRARIGELLITKGALSYKDRSYFRENFQHQDWLETAEKRVDRARKRSQAVAHYAANYDDYPFWVLADVLDFSDISILFDGLLLEDQRSISHSFGFHIDPDQLNSRQKKSYYNQDPLARWCEQLTVLRNTCAHHGRLWNRYFTPTSTNAFRTIQELSCLPKGQSERLFGALTIIAFMLRSVSPGSTWVNKVRKLIEEEYHPLALRQIDEMGFPDDWRNLPVWTLH</sequence>
<organism evidence="1 2">
    <name type="scientific">Corynebacterium endometrii</name>
    <dbReference type="NCBI Taxonomy" id="2488819"/>
    <lineage>
        <taxon>Bacteria</taxon>
        <taxon>Bacillati</taxon>
        <taxon>Actinomycetota</taxon>
        <taxon>Actinomycetes</taxon>
        <taxon>Mycobacteriales</taxon>
        <taxon>Corynebacteriaceae</taxon>
        <taxon>Corynebacterium</taxon>
    </lineage>
</organism>
<dbReference type="EMBL" id="CP039247">
    <property type="protein sequence ID" value="QCB28924.1"/>
    <property type="molecule type" value="Genomic_DNA"/>
</dbReference>
<name>A0A4P7QJ26_9CORY</name>
<accession>A0A4P7QJ26</accession>
<evidence type="ECO:0000313" key="2">
    <source>
        <dbReference type="Proteomes" id="UP000296352"/>
    </source>
</evidence>
<dbReference type="RefSeq" id="WP_136141589.1">
    <property type="nucleotide sequence ID" value="NZ_CP039247.1"/>
</dbReference>
<protein>
    <submittedName>
        <fullName evidence="1">Abi-like protein</fullName>
    </submittedName>
</protein>
<reference evidence="1 2" key="1">
    <citation type="submission" date="2019-04" db="EMBL/GenBank/DDBJ databases">
        <title>Corynebacterium endometrii sp. nov., isolated from the uterus of a cow with endometritis.</title>
        <authorList>
            <person name="Ballas P."/>
            <person name="Ruckert C."/>
            <person name="Wagener K."/>
            <person name="Drillich M."/>
            <person name="Kaempfer P."/>
            <person name="Busse H.-J."/>
            <person name="Ehling-Schulz M."/>
        </authorList>
    </citation>
    <scope>NUCLEOTIDE SEQUENCE [LARGE SCALE GENOMIC DNA]</scope>
    <source>
        <strain evidence="1 2">LMM-1653</strain>
    </source>
</reference>
<dbReference type="KEGG" id="cee:CENDO_08260"/>